<dbReference type="OrthoDB" id="9782045at2"/>
<name>A0A3Q9UQD4_9ACTN</name>
<comment type="pathway">
    <text evidence="2">Cell wall biogenesis; peptidoglycan biosynthesis.</text>
</comment>
<dbReference type="PANTHER" id="PTHR21343">
    <property type="entry name" value="DETHIOBIOTIN SYNTHETASE"/>
    <property type="match status" value="1"/>
</dbReference>
<dbReference type="Pfam" id="PF07685">
    <property type="entry name" value="GATase_3"/>
    <property type="match status" value="1"/>
</dbReference>
<comment type="function">
    <text evidence="2">The lipid II isoglutaminyl synthase complex catalyzes the formation of alpha-D-isoglutamine in the cell wall lipid II stem peptide. The GatD subunit catalyzes the hydrolysis of glutamine to glutamate and ammonia. The resulting ammonia molecule is channeled to the active site of MurT.</text>
</comment>
<organism evidence="5 6">
    <name type="scientific">Acidipropionibacterium jensenii</name>
    <dbReference type="NCBI Taxonomy" id="1749"/>
    <lineage>
        <taxon>Bacteria</taxon>
        <taxon>Bacillati</taxon>
        <taxon>Actinomycetota</taxon>
        <taxon>Actinomycetes</taxon>
        <taxon>Propionibacteriales</taxon>
        <taxon>Propionibacteriaceae</taxon>
        <taxon>Acidipropionibacterium</taxon>
    </lineage>
</organism>
<sequence>MSAAPVKIVLLYQSLLGIYGDHGNAVILTRRLQWRGIDAELVPVEPGDPVPTDGAVYLMGGGEDIAQTTAVHELKTDRGLFTALDNGAVLFAVCAGYQICGKSFTIGARDEIIDGLGLLDIETRRGPERAVGESLSHWTRPDGTSSLITGFENHGGWTQLGSDATPLTSMEVGWGNGDGQTDGAVQGRVYGIYPHGPVLSRNPDLADHLLETALGHPLEPLDMPEIEALRARRIEAVREGRP</sequence>
<comment type="subunit">
    <text evidence="2">Forms a heterodimer with MurT.</text>
</comment>
<dbReference type="Proteomes" id="UP000285875">
    <property type="component" value="Chromosome"/>
</dbReference>
<dbReference type="GO" id="GO:0071555">
    <property type="term" value="P:cell wall organization"/>
    <property type="evidence" value="ECO:0007669"/>
    <property type="project" value="UniProtKB-KW"/>
</dbReference>
<dbReference type="EC" id="3.5.1.2" evidence="2"/>
<dbReference type="Gene3D" id="3.40.50.880">
    <property type="match status" value="1"/>
</dbReference>
<accession>A0A3Q9UQD4</accession>
<gene>
    <name evidence="5" type="primary">cobQ_1</name>
    <name evidence="2" type="synonym">gatD</name>
    <name evidence="4" type="ORF">C0Z10_03965</name>
    <name evidence="5" type="ORF">NCTC13652_02494</name>
</gene>
<proteinExistence type="inferred from homology"/>
<dbReference type="GO" id="GO:0140282">
    <property type="term" value="F:carbon-nitrogen ligase activity on lipid II"/>
    <property type="evidence" value="ECO:0007669"/>
    <property type="project" value="UniProtKB-UniRule"/>
</dbReference>
<feature type="binding site" evidence="2">
    <location>
        <position position="129"/>
    </location>
    <ligand>
        <name>substrate</name>
    </ligand>
</feature>
<keyword evidence="2" id="KW-0436">Ligase</keyword>
<keyword evidence="2" id="KW-0133">Cell shape</keyword>
<protein>
    <recommendedName>
        <fullName evidence="2">Lipid II isoglutaminyl synthase (glutamine-hydrolyzing) subunit GatD</fullName>
        <ecNumber evidence="2">6.3.5.13</ecNumber>
    </recommendedName>
    <alternativeName>
        <fullName evidence="2">Lipid II isoglutaminyl synthase glutaminase subunit</fullName>
        <ecNumber evidence="2">3.5.1.2</ecNumber>
    </alternativeName>
</protein>
<feature type="active site" evidence="2">
    <location>
        <position position="195"/>
    </location>
</feature>
<reference evidence="4" key="3">
    <citation type="journal article" date="2019" name="Microorganisms">
        <title>Red-Brown Pigmentation of Acidipropionibacterium jensenii Is Tied to Haemolytic Activity and cyl-Like Gene Cluster.</title>
        <authorList>
            <person name="Deptula P."/>
            <person name="Loivamaa I."/>
            <person name="Smolander O.P."/>
            <person name="Laine P."/>
            <person name="Roberts R.J."/>
            <person name="Piironen V."/>
            <person name="Paulin L."/>
            <person name="Savijoki K."/>
            <person name="Auvinen P."/>
            <person name="Varmanen P."/>
        </authorList>
    </citation>
    <scope>NUCLEOTIDE SEQUENCE</scope>
    <source>
        <strain evidence="4">JS280</strain>
    </source>
</reference>
<dbReference type="GO" id="GO:0016740">
    <property type="term" value="F:transferase activity"/>
    <property type="evidence" value="ECO:0007669"/>
    <property type="project" value="UniProtKB-KW"/>
</dbReference>
<keyword evidence="6" id="KW-1185">Reference proteome</keyword>
<comment type="similarity">
    <text evidence="2">Belongs to the CobB/CobQ family. GatD subfamily.</text>
</comment>
<dbReference type="KEGG" id="aji:C0Z10_03965"/>
<comment type="catalytic activity">
    <reaction evidence="2">
        <text>L-glutamine + H2O = L-glutamate + NH4(+)</text>
        <dbReference type="Rhea" id="RHEA:15889"/>
        <dbReference type="ChEBI" id="CHEBI:15377"/>
        <dbReference type="ChEBI" id="CHEBI:28938"/>
        <dbReference type="ChEBI" id="CHEBI:29985"/>
        <dbReference type="ChEBI" id="CHEBI:58359"/>
        <dbReference type="EC" id="3.5.1.2"/>
    </reaction>
</comment>
<dbReference type="SUPFAM" id="SSF52317">
    <property type="entry name" value="Class I glutamine amidotransferase-like"/>
    <property type="match status" value="1"/>
</dbReference>
<dbReference type="UniPathway" id="UPA00219"/>
<evidence type="ECO:0000313" key="5">
    <source>
        <dbReference type="EMBL" id="VEI04267.1"/>
    </source>
</evidence>
<dbReference type="EC" id="6.3.5.13" evidence="2"/>
<dbReference type="STRING" id="1122997.GCA_000425285_01302"/>
<dbReference type="CDD" id="cd01750">
    <property type="entry name" value="GATase1_CobQ"/>
    <property type="match status" value="1"/>
</dbReference>
<dbReference type="PANTHER" id="PTHR21343:SF9">
    <property type="entry name" value="LIPID II ISOGLUTAMINYL SYNTHASE (GLUTAMINE-HYDROLYZING) SUBUNIT GATD"/>
    <property type="match status" value="1"/>
</dbReference>
<dbReference type="GO" id="GO:0004359">
    <property type="term" value="F:glutaminase activity"/>
    <property type="evidence" value="ECO:0007669"/>
    <property type="project" value="UniProtKB-UniRule"/>
</dbReference>
<keyword evidence="2" id="KW-0961">Cell wall biogenesis/degradation</keyword>
<dbReference type="AlphaFoldDB" id="A0A3Q9UQD4"/>
<reference evidence="5 6" key="2">
    <citation type="submission" date="2018-12" db="EMBL/GenBank/DDBJ databases">
        <authorList>
            <consortium name="Pathogen Informatics"/>
        </authorList>
    </citation>
    <scope>NUCLEOTIDE SEQUENCE [LARGE SCALE GENOMIC DNA]</scope>
    <source>
        <strain evidence="5 6">NCTC13652</strain>
    </source>
</reference>
<reference evidence="7" key="1">
    <citation type="submission" date="2017-12" db="EMBL/GenBank/DDBJ databases">
        <title>Whole genome sequencing of Acidipropionibacterium jensenii strains JS279 and JS280.</title>
        <authorList>
            <person name="Deptula P."/>
            <person name="Laine P."/>
            <person name="Smolander O.-P."/>
            <person name="Paulin L."/>
            <person name="Auvinen P."/>
            <person name="Varmanen P."/>
        </authorList>
    </citation>
    <scope>NUCLEOTIDE SEQUENCE [LARGE SCALE GENOMIC DNA]</scope>
    <source>
        <strain evidence="7">JS280</strain>
    </source>
</reference>
<dbReference type="GO" id="GO:0009252">
    <property type="term" value="P:peptidoglycan biosynthetic process"/>
    <property type="evidence" value="ECO:0007669"/>
    <property type="project" value="UniProtKB-UniRule"/>
</dbReference>
<dbReference type="GO" id="GO:0008360">
    <property type="term" value="P:regulation of cell shape"/>
    <property type="evidence" value="ECO:0007669"/>
    <property type="project" value="UniProtKB-KW"/>
</dbReference>
<feature type="active site" description="Nucleophile" evidence="2">
    <location>
        <position position="94"/>
    </location>
</feature>
<dbReference type="InterPro" id="IPR043702">
    <property type="entry name" value="Lipid_II_synth_GatD"/>
</dbReference>
<dbReference type="RefSeq" id="WP_028702930.1">
    <property type="nucleotide sequence ID" value="NZ_CP025570.1"/>
</dbReference>
<dbReference type="EMBL" id="CP025570">
    <property type="protein sequence ID" value="AZZ39046.1"/>
    <property type="molecule type" value="Genomic_DNA"/>
</dbReference>
<evidence type="ECO:0000259" key="3">
    <source>
        <dbReference type="Pfam" id="PF07685"/>
    </source>
</evidence>
<keyword evidence="2" id="KW-0378">Hydrolase</keyword>
<evidence type="ECO:0000256" key="2">
    <source>
        <dbReference type="HAMAP-Rule" id="MF_02213"/>
    </source>
</evidence>
<evidence type="ECO:0000313" key="4">
    <source>
        <dbReference type="EMBL" id="AZZ39046.1"/>
    </source>
</evidence>
<keyword evidence="1 2" id="KW-0315">Glutamine amidotransferase</keyword>
<keyword evidence="4" id="KW-0808">Transferase</keyword>
<dbReference type="Proteomes" id="UP000277858">
    <property type="component" value="Chromosome"/>
</dbReference>
<evidence type="ECO:0000313" key="6">
    <source>
        <dbReference type="Proteomes" id="UP000277858"/>
    </source>
</evidence>
<comment type="catalytic activity">
    <reaction evidence="2">
        <text>beta-D-GlcNAc-(1-&gt;4)-Mur2Ac(oyl-L-Ala-gamma-D-Glu-L-Lys-D-Ala-D-Ala)-di-trans,octa-cis-undecaprenyl diphosphate + L-glutamine + ATP + H2O = beta-D-GlcNAc-(1-&gt;4)-Mur2Ac(oyl-L-Ala-D-isoglutaminyl-L-Lys-D-Ala-D-Ala)-di-trans,octa-cis-undecaprenyl diphosphate + L-glutamate + ADP + phosphate + H(+)</text>
        <dbReference type="Rhea" id="RHEA:57928"/>
        <dbReference type="ChEBI" id="CHEBI:15377"/>
        <dbReference type="ChEBI" id="CHEBI:15378"/>
        <dbReference type="ChEBI" id="CHEBI:29985"/>
        <dbReference type="ChEBI" id="CHEBI:30616"/>
        <dbReference type="ChEBI" id="CHEBI:43474"/>
        <dbReference type="ChEBI" id="CHEBI:58359"/>
        <dbReference type="ChEBI" id="CHEBI:60033"/>
        <dbReference type="ChEBI" id="CHEBI:62233"/>
        <dbReference type="ChEBI" id="CHEBI:456216"/>
        <dbReference type="EC" id="6.3.5.13"/>
    </reaction>
</comment>
<evidence type="ECO:0000313" key="7">
    <source>
        <dbReference type="Proteomes" id="UP000285875"/>
    </source>
</evidence>
<dbReference type="GO" id="GO:0009236">
    <property type="term" value="P:cobalamin biosynthetic process"/>
    <property type="evidence" value="ECO:0007669"/>
    <property type="project" value="InterPro"/>
</dbReference>
<dbReference type="InterPro" id="IPR033949">
    <property type="entry name" value="CobQ_GATase1"/>
</dbReference>
<dbReference type="PROSITE" id="PS51274">
    <property type="entry name" value="GATASE_COBBQ"/>
    <property type="match status" value="1"/>
</dbReference>
<dbReference type="InterPro" id="IPR011698">
    <property type="entry name" value="GATase_3"/>
</dbReference>
<dbReference type="InterPro" id="IPR029062">
    <property type="entry name" value="Class_I_gatase-like"/>
</dbReference>
<keyword evidence="2" id="KW-0573">Peptidoglycan synthesis</keyword>
<dbReference type="HAMAP" id="MF_02213">
    <property type="entry name" value="Lipid_II_synth_GatD"/>
    <property type="match status" value="1"/>
</dbReference>
<feature type="domain" description="CobB/CobQ-like glutamine amidotransferase" evidence="3">
    <location>
        <begin position="7"/>
        <end position="202"/>
    </location>
</feature>
<evidence type="ECO:0000256" key="1">
    <source>
        <dbReference type="ARBA" id="ARBA00022962"/>
    </source>
</evidence>
<dbReference type="EMBL" id="LR134473">
    <property type="protein sequence ID" value="VEI04267.1"/>
    <property type="molecule type" value="Genomic_DNA"/>
</dbReference>